<proteinExistence type="predicted"/>
<reference evidence="4" key="1">
    <citation type="submission" date="2023-03" db="EMBL/GenBank/DDBJ databases">
        <title>Mating type loci evolution in Malassezia.</title>
        <authorList>
            <person name="Coelho M.A."/>
        </authorList>
    </citation>
    <scope>NUCLEOTIDE SEQUENCE</scope>
    <source>
        <strain evidence="4">CBS 9431</strain>
    </source>
</reference>
<dbReference type="GO" id="GO:0008270">
    <property type="term" value="F:zinc ion binding"/>
    <property type="evidence" value="ECO:0007669"/>
    <property type="project" value="UniProtKB-KW"/>
</dbReference>
<feature type="compositionally biased region" description="Basic and acidic residues" evidence="2">
    <location>
        <begin position="1"/>
        <end position="15"/>
    </location>
</feature>
<sequence length="266" mass="29229">MRDTRTHKHDLDADVKPSANPSMRFSTTVPTHSMGSMEAAARQYGMSGHRKHDGESSSPPRLAVPPSGSPASSVDADGDYKDVHGSYQSNQLLHKCESCSKVYRHPSCLVKHRWEHTMYWKEASKFLMSKHQQVQLLEAAAILVGMDSNARSLPEEKALWPVNFNKLMASKARNNSPLPNDPQHPVPFGTSAPTHPAQMMGDHVGGPHRTTQKSSGREPSDEDMEDEDMGAGDDSSELDLTTREDAYGLNSGGDVMADMQDMEADE</sequence>
<feature type="domain" description="C2H2-type" evidence="3">
    <location>
        <begin position="94"/>
        <end position="117"/>
    </location>
</feature>
<evidence type="ECO:0000256" key="1">
    <source>
        <dbReference type="PROSITE-ProRule" id="PRU00042"/>
    </source>
</evidence>
<gene>
    <name evidence="4" type="ORF">MJAP1_002766</name>
</gene>
<dbReference type="AlphaFoldDB" id="A0AAF0F2V5"/>
<dbReference type="EMBL" id="CP119961">
    <property type="protein sequence ID" value="WFD39785.1"/>
    <property type="molecule type" value="Genomic_DNA"/>
</dbReference>
<keyword evidence="1" id="KW-0479">Metal-binding</keyword>
<feature type="region of interest" description="Disordered" evidence="2">
    <location>
        <begin position="1"/>
        <end position="83"/>
    </location>
</feature>
<feature type="region of interest" description="Disordered" evidence="2">
    <location>
        <begin position="172"/>
        <end position="266"/>
    </location>
</feature>
<protein>
    <recommendedName>
        <fullName evidence="3">C2H2-type domain-containing protein</fullName>
    </recommendedName>
</protein>
<evidence type="ECO:0000313" key="5">
    <source>
        <dbReference type="Proteomes" id="UP001217754"/>
    </source>
</evidence>
<evidence type="ECO:0000256" key="2">
    <source>
        <dbReference type="SAM" id="MobiDB-lite"/>
    </source>
</evidence>
<dbReference type="InterPro" id="IPR013087">
    <property type="entry name" value="Znf_C2H2_type"/>
</dbReference>
<accession>A0AAF0F2V5</accession>
<feature type="compositionally biased region" description="Acidic residues" evidence="2">
    <location>
        <begin position="220"/>
        <end position="237"/>
    </location>
</feature>
<evidence type="ECO:0000259" key="3">
    <source>
        <dbReference type="PROSITE" id="PS50157"/>
    </source>
</evidence>
<keyword evidence="5" id="KW-1185">Reference proteome</keyword>
<dbReference type="PROSITE" id="PS00028">
    <property type="entry name" value="ZINC_FINGER_C2H2_1"/>
    <property type="match status" value="1"/>
</dbReference>
<dbReference type="GeneID" id="85226417"/>
<dbReference type="Proteomes" id="UP001217754">
    <property type="component" value="Chromosome 4"/>
</dbReference>
<name>A0AAF0F2V5_9BASI</name>
<feature type="compositionally biased region" description="Low complexity" evidence="2">
    <location>
        <begin position="64"/>
        <end position="75"/>
    </location>
</feature>
<dbReference type="PROSITE" id="PS50157">
    <property type="entry name" value="ZINC_FINGER_C2H2_2"/>
    <property type="match status" value="1"/>
</dbReference>
<organism evidence="4 5">
    <name type="scientific">Malassezia japonica</name>
    <dbReference type="NCBI Taxonomy" id="223818"/>
    <lineage>
        <taxon>Eukaryota</taxon>
        <taxon>Fungi</taxon>
        <taxon>Dikarya</taxon>
        <taxon>Basidiomycota</taxon>
        <taxon>Ustilaginomycotina</taxon>
        <taxon>Malasseziomycetes</taxon>
        <taxon>Malasseziales</taxon>
        <taxon>Malasseziaceae</taxon>
        <taxon>Malassezia</taxon>
    </lineage>
</organism>
<evidence type="ECO:0000313" key="4">
    <source>
        <dbReference type="EMBL" id="WFD39785.1"/>
    </source>
</evidence>
<feature type="compositionally biased region" description="Polar residues" evidence="2">
    <location>
        <begin position="19"/>
        <end position="34"/>
    </location>
</feature>
<dbReference type="RefSeq" id="XP_060122682.1">
    <property type="nucleotide sequence ID" value="XM_060266699.1"/>
</dbReference>
<keyword evidence="1" id="KW-0862">Zinc</keyword>
<keyword evidence="1" id="KW-0863">Zinc-finger</keyword>